<evidence type="ECO:0000313" key="3">
    <source>
        <dbReference type="Proteomes" id="UP000075243"/>
    </source>
</evidence>
<sequence>MTNSSVSLSNVQKYDENQKIHTNDGNSLPISTIGDISLSLTDVLVSPILSRNLIFIGQLVDHDYNVQYSRSGCVVQDLVSGKIIMKGPKVGVIFLLHLSFSTICPTFPLLSLVYIDDKQINKIWHNC</sequence>
<name>A0A151U986_CAJCA</name>
<reference evidence="2 3" key="1">
    <citation type="journal article" date="2012" name="Nat. Biotechnol.">
        <title>Draft genome sequence of pigeonpea (Cajanus cajan), an orphan legume crop of resource-poor farmers.</title>
        <authorList>
            <person name="Varshney R.K."/>
            <person name="Chen W."/>
            <person name="Li Y."/>
            <person name="Bharti A.K."/>
            <person name="Saxena R.K."/>
            <person name="Schlueter J.A."/>
            <person name="Donoghue M.T."/>
            <person name="Azam S."/>
            <person name="Fan G."/>
            <person name="Whaley A.M."/>
            <person name="Farmer A.D."/>
            <person name="Sheridan J."/>
            <person name="Iwata A."/>
            <person name="Tuteja R."/>
            <person name="Penmetsa R.V."/>
            <person name="Wu W."/>
            <person name="Upadhyaya H.D."/>
            <person name="Yang S.P."/>
            <person name="Shah T."/>
            <person name="Saxena K.B."/>
            <person name="Michael T."/>
            <person name="McCombie W.R."/>
            <person name="Yang B."/>
            <person name="Zhang G."/>
            <person name="Yang H."/>
            <person name="Wang J."/>
            <person name="Spillane C."/>
            <person name="Cook D.R."/>
            <person name="May G.D."/>
            <person name="Xu X."/>
            <person name="Jackson S.A."/>
        </authorList>
    </citation>
    <scope>NUCLEOTIDE SEQUENCE [LARGE SCALE GENOMIC DNA]</scope>
    <source>
        <strain evidence="3">cv. Asha</strain>
    </source>
</reference>
<feature type="transmembrane region" description="Helical" evidence="1">
    <location>
        <begin position="92"/>
        <end position="115"/>
    </location>
</feature>
<keyword evidence="1" id="KW-0812">Transmembrane</keyword>
<accession>A0A151U986</accession>
<proteinExistence type="predicted"/>
<organism evidence="2 3">
    <name type="scientific">Cajanus cajan</name>
    <name type="common">Pigeon pea</name>
    <name type="synonym">Cajanus indicus</name>
    <dbReference type="NCBI Taxonomy" id="3821"/>
    <lineage>
        <taxon>Eukaryota</taxon>
        <taxon>Viridiplantae</taxon>
        <taxon>Streptophyta</taxon>
        <taxon>Embryophyta</taxon>
        <taxon>Tracheophyta</taxon>
        <taxon>Spermatophyta</taxon>
        <taxon>Magnoliopsida</taxon>
        <taxon>eudicotyledons</taxon>
        <taxon>Gunneridae</taxon>
        <taxon>Pentapetalae</taxon>
        <taxon>rosids</taxon>
        <taxon>fabids</taxon>
        <taxon>Fabales</taxon>
        <taxon>Fabaceae</taxon>
        <taxon>Papilionoideae</taxon>
        <taxon>50 kb inversion clade</taxon>
        <taxon>NPAAA clade</taxon>
        <taxon>indigoferoid/millettioid clade</taxon>
        <taxon>Phaseoleae</taxon>
        <taxon>Cajanus</taxon>
    </lineage>
</organism>
<evidence type="ECO:0000256" key="1">
    <source>
        <dbReference type="SAM" id="Phobius"/>
    </source>
</evidence>
<protein>
    <recommendedName>
        <fullName evidence="4">Retrovirus-related Pol polyprotein from transposon TNT 1-94</fullName>
    </recommendedName>
</protein>
<gene>
    <name evidence="2" type="ORF">KK1_020088</name>
</gene>
<dbReference type="EMBL" id="CM003603">
    <property type="protein sequence ID" value="KYP75880.1"/>
    <property type="molecule type" value="Genomic_DNA"/>
</dbReference>
<keyword evidence="3" id="KW-1185">Reference proteome</keyword>
<dbReference type="AlphaFoldDB" id="A0A151U986"/>
<keyword evidence="1" id="KW-0472">Membrane</keyword>
<evidence type="ECO:0000313" key="2">
    <source>
        <dbReference type="EMBL" id="KYP75880.1"/>
    </source>
</evidence>
<evidence type="ECO:0008006" key="4">
    <source>
        <dbReference type="Google" id="ProtNLM"/>
    </source>
</evidence>
<dbReference type="Proteomes" id="UP000075243">
    <property type="component" value="Chromosome 1"/>
</dbReference>
<keyword evidence="1" id="KW-1133">Transmembrane helix</keyword>
<dbReference type="Gramene" id="C.cajan_19519.t">
    <property type="protein sequence ID" value="C.cajan_19519.t.cds1"/>
    <property type="gene ID" value="C.cajan_19519"/>
</dbReference>